<dbReference type="EMBL" id="JBANAX010000332">
    <property type="protein sequence ID" value="KAL1213784.1"/>
    <property type="molecule type" value="Genomic_DNA"/>
</dbReference>
<dbReference type="PANTHER" id="PTHR34806:SF1">
    <property type="entry name" value="HIGH-AFFINITY NITRATE TRANSPORTER 3.1"/>
    <property type="match status" value="1"/>
</dbReference>
<keyword evidence="1" id="KW-0534">Nitrate assimilation</keyword>
<dbReference type="PIRSF" id="PIRSF012939">
    <property type="entry name" value="Transpt_NO3_Nar2"/>
    <property type="match status" value="1"/>
</dbReference>
<keyword evidence="3" id="KW-1185">Reference proteome</keyword>
<dbReference type="GO" id="GO:0042128">
    <property type="term" value="P:nitrate assimilation"/>
    <property type="evidence" value="ECO:0007669"/>
    <property type="project" value="UniProtKB-UniRule"/>
</dbReference>
<feature type="chain" id="PRO_5044536724" description="High-affinity nitrate transporter" evidence="1">
    <location>
        <begin position="23"/>
        <end position="208"/>
    </location>
</feature>
<gene>
    <name evidence="2" type="ORF">V5N11_009965</name>
</gene>
<dbReference type="PANTHER" id="PTHR34806">
    <property type="entry name" value="HIGH-AFFINITY NITRATE TRANSPORTER 3.2"/>
    <property type="match status" value="1"/>
</dbReference>
<keyword evidence="1" id="KW-1003">Cell membrane</keyword>
<name>A0ABD1B4R3_CARAN</name>
<feature type="transmembrane region" description="Helical" evidence="1">
    <location>
        <begin position="178"/>
        <end position="197"/>
    </location>
</feature>
<reference evidence="2 3" key="1">
    <citation type="submission" date="2024-04" db="EMBL/GenBank/DDBJ databases">
        <title>Genome assembly C_amara_ONT_v2.</title>
        <authorList>
            <person name="Yant L."/>
            <person name="Moore C."/>
            <person name="Slenker M."/>
        </authorList>
    </citation>
    <scope>NUCLEOTIDE SEQUENCE [LARGE SCALE GENOMIC DNA]</scope>
    <source>
        <tissue evidence="2">Leaf</tissue>
    </source>
</reference>
<keyword evidence="1" id="KW-0472">Membrane</keyword>
<evidence type="ECO:0000256" key="1">
    <source>
        <dbReference type="PIRNR" id="PIRNR012939"/>
    </source>
</evidence>
<dbReference type="GO" id="GO:0015706">
    <property type="term" value="P:nitrate transmembrane transport"/>
    <property type="evidence" value="ECO:0007669"/>
    <property type="project" value="UniProtKB-UniRule"/>
</dbReference>
<comment type="similarity">
    <text evidence="1">Belongs to the NAR2 family.</text>
</comment>
<protein>
    <recommendedName>
        <fullName evidence="1">High-affinity nitrate transporter</fullName>
    </recommendedName>
</protein>
<keyword evidence="1" id="KW-1133">Transmembrane helix</keyword>
<dbReference type="GO" id="GO:0010167">
    <property type="term" value="P:response to nitrate"/>
    <property type="evidence" value="ECO:0007669"/>
    <property type="project" value="UniProtKB-UniRule"/>
</dbReference>
<evidence type="ECO:0000313" key="3">
    <source>
        <dbReference type="Proteomes" id="UP001558713"/>
    </source>
</evidence>
<comment type="function">
    <text evidence="1">Involved in nitrate transport.</text>
</comment>
<comment type="caution">
    <text evidence="2">The sequence shown here is derived from an EMBL/GenBank/DDBJ whole genome shotgun (WGS) entry which is preliminary data.</text>
</comment>
<feature type="signal peptide" evidence="1">
    <location>
        <begin position="1"/>
        <end position="22"/>
    </location>
</feature>
<dbReference type="Proteomes" id="UP001558713">
    <property type="component" value="Unassembled WGS sequence"/>
</dbReference>
<keyword evidence="1" id="KW-0732">Signal</keyword>
<dbReference type="GO" id="GO:0005886">
    <property type="term" value="C:plasma membrane"/>
    <property type="evidence" value="ECO:0007669"/>
    <property type="project" value="UniProtKB-UniRule"/>
</dbReference>
<sequence length="208" mass="23196">MAIHKILFASLLICLLIQSIHGATEVIKLFSKLDKGAFDVTTNTSRGGVLDAGKDKVIVTWKLSAIGSTHESEFKTVKVKLCYAPPSQVDRPWRKTHDELFKDKTCKHKIVAKPYDKNPHSIEYTLERDIPTGSYFVRAYAVDANGNQLAYGQSTDATKKENLFSVQAISGRHTSLDIASVCFSAFSVVSLIGFFINEKRKAKLEQRQ</sequence>
<keyword evidence="1" id="KW-0812">Transmembrane</keyword>
<dbReference type="AlphaFoldDB" id="A0ABD1B4R3"/>
<accession>A0ABD1B4R3</accession>
<evidence type="ECO:0000313" key="2">
    <source>
        <dbReference type="EMBL" id="KAL1213784.1"/>
    </source>
</evidence>
<dbReference type="InterPro" id="IPR016605">
    <property type="entry name" value="Transptr_NO3_Nar2"/>
</dbReference>
<organism evidence="2 3">
    <name type="scientific">Cardamine amara subsp. amara</name>
    <dbReference type="NCBI Taxonomy" id="228776"/>
    <lineage>
        <taxon>Eukaryota</taxon>
        <taxon>Viridiplantae</taxon>
        <taxon>Streptophyta</taxon>
        <taxon>Embryophyta</taxon>
        <taxon>Tracheophyta</taxon>
        <taxon>Spermatophyta</taxon>
        <taxon>Magnoliopsida</taxon>
        <taxon>eudicotyledons</taxon>
        <taxon>Gunneridae</taxon>
        <taxon>Pentapetalae</taxon>
        <taxon>rosids</taxon>
        <taxon>malvids</taxon>
        <taxon>Brassicales</taxon>
        <taxon>Brassicaceae</taxon>
        <taxon>Cardamineae</taxon>
        <taxon>Cardamine</taxon>
    </lineage>
</organism>
<dbReference type="Pfam" id="PF16974">
    <property type="entry name" value="NAR2"/>
    <property type="match status" value="1"/>
</dbReference>
<proteinExistence type="inferred from homology"/>